<name>A0A4P2PTT1_SORCE</name>
<feature type="compositionally biased region" description="Basic and acidic residues" evidence="1">
    <location>
        <begin position="127"/>
        <end position="137"/>
    </location>
</feature>
<feature type="compositionally biased region" description="Polar residues" evidence="1">
    <location>
        <begin position="115"/>
        <end position="124"/>
    </location>
</feature>
<feature type="compositionally biased region" description="Polar residues" evidence="1">
    <location>
        <begin position="219"/>
        <end position="235"/>
    </location>
</feature>
<feature type="compositionally biased region" description="Basic residues" evidence="1">
    <location>
        <begin position="147"/>
        <end position="172"/>
    </location>
</feature>
<dbReference type="Proteomes" id="UP000295781">
    <property type="component" value="Chromosome"/>
</dbReference>
<accession>A0A4P2PTT1</accession>
<protein>
    <submittedName>
        <fullName evidence="2">Uncharacterized protein</fullName>
    </submittedName>
</protein>
<gene>
    <name evidence="2" type="ORF">SOCEGT47_002490</name>
</gene>
<feature type="compositionally biased region" description="Basic and acidic residues" evidence="1">
    <location>
        <begin position="47"/>
        <end position="58"/>
    </location>
</feature>
<feature type="compositionally biased region" description="Low complexity" evidence="1">
    <location>
        <begin position="60"/>
        <end position="70"/>
    </location>
</feature>
<evidence type="ECO:0000256" key="1">
    <source>
        <dbReference type="SAM" id="MobiDB-lite"/>
    </source>
</evidence>
<feature type="region of interest" description="Disordered" evidence="1">
    <location>
        <begin position="11"/>
        <end position="83"/>
    </location>
</feature>
<dbReference type="AlphaFoldDB" id="A0A4P2PTT1"/>
<organism evidence="2 3">
    <name type="scientific">Sorangium cellulosum</name>
    <name type="common">Polyangium cellulosum</name>
    <dbReference type="NCBI Taxonomy" id="56"/>
    <lineage>
        <taxon>Bacteria</taxon>
        <taxon>Pseudomonadati</taxon>
        <taxon>Myxococcota</taxon>
        <taxon>Polyangia</taxon>
        <taxon>Polyangiales</taxon>
        <taxon>Polyangiaceae</taxon>
        <taxon>Sorangium</taxon>
    </lineage>
</organism>
<reference evidence="2 3" key="1">
    <citation type="submission" date="2015-09" db="EMBL/GenBank/DDBJ databases">
        <title>Sorangium comparison.</title>
        <authorList>
            <person name="Zaburannyi N."/>
            <person name="Bunk B."/>
            <person name="Overmann J."/>
            <person name="Mueller R."/>
        </authorList>
    </citation>
    <scope>NUCLEOTIDE SEQUENCE [LARGE SCALE GENOMIC DNA]</scope>
    <source>
        <strain evidence="2 3">So ceGT47</strain>
    </source>
</reference>
<dbReference type="EMBL" id="CP012670">
    <property type="protein sequence ID" value="AUX19796.1"/>
    <property type="molecule type" value="Genomic_DNA"/>
</dbReference>
<evidence type="ECO:0000313" key="2">
    <source>
        <dbReference type="EMBL" id="AUX19796.1"/>
    </source>
</evidence>
<proteinExistence type="predicted"/>
<feature type="compositionally biased region" description="Polar residues" evidence="1">
    <location>
        <begin position="27"/>
        <end position="40"/>
    </location>
</feature>
<sequence>MDWIWHYCGRRLGGGIQPGKNLGSERPPSSTAPGCCQQGQPRSSVSSERRPEEVDQLRKGPPASRPPSSEESGEAPHQYKQPHSITCARASEAMHRRIASEGSDRQLHEHQETFQRIQGNTGQQHARLRDRLEHSRAGPETILDLRHHFKKNPRRHIAARRHERSSRHRRERKCPPTQKRAWRHRHECSGEEPSVHSPHADRMTRTHFTPRSIPWEPSTHCSNRSGPPFSRTPSGLQPATLDIWKLHRSKQHGLDSGPLRSPHSRRHTIWEESRQRATISLNHARTSRARTPPIFSRL</sequence>
<feature type="region of interest" description="Disordered" evidence="1">
    <location>
        <begin position="115"/>
        <end position="235"/>
    </location>
</feature>
<evidence type="ECO:0000313" key="3">
    <source>
        <dbReference type="Proteomes" id="UP000295781"/>
    </source>
</evidence>